<evidence type="ECO:0000313" key="1">
    <source>
        <dbReference type="EMBL" id="KAI4342350.1"/>
    </source>
</evidence>
<name>A0ACB9P6H9_9MYRT</name>
<reference evidence="2" key="1">
    <citation type="journal article" date="2023" name="Front. Plant Sci.">
        <title>Chromosomal-level genome assembly of Melastoma candidum provides insights into trichome evolution.</title>
        <authorList>
            <person name="Zhong Y."/>
            <person name="Wu W."/>
            <person name="Sun C."/>
            <person name="Zou P."/>
            <person name="Liu Y."/>
            <person name="Dai S."/>
            <person name="Zhou R."/>
        </authorList>
    </citation>
    <scope>NUCLEOTIDE SEQUENCE [LARGE SCALE GENOMIC DNA]</scope>
</reference>
<proteinExistence type="predicted"/>
<accession>A0ACB9P6H9</accession>
<dbReference type="EMBL" id="CM042886">
    <property type="protein sequence ID" value="KAI4342350.1"/>
    <property type="molecule type" value="Genomic_DNA"/>
</dbReference>
<dbReference type="Proteomes" id="UP001057402">
    <property type="component" value="Chromosome 7"/>
</dbReference>
<sequence>MNAPSSLILTCPSSCFLDLLFLTKSIGLPNILLISSMACFKLTVGSTRPWWQTFSTTGSSSNTVLPTNLWTTVSSLNFPLIELAPPKSPEFSDDKSLGMGNTKALTFEEVELMDSHDLSD</sequence>
<organism evidence="1 2">
    <name type="scientific">Melastoma candidum</name>
    <dbReference type="NCBI Taxonomy" id="119954"/>
    <lineage>
        <taxon>Eukaryota</taxon>
        <taxon>Viridiplantae</taxon>
        <taxon>Streptophyta</taxon>
        <taxon>Embryophyta</taxon>
        <taxon>Tracheophyta</taxon>
        <taxon>Spermatophyta</taxon>
        <taxon>Magnoliopsida</taxon>
        <taxon>eudicotyledons</taxon>
        <taxon>Gunneridae</taxon>
        <taxon>Pentapetalae</taxon>
        <taxon>rosids</taxon>
        <taxon>malvids</taxon>
        <taxon>Myrtales</taxon>
        <taxon>Melastomataceae</taxon>
        <taxon>Melastomatoideae</taxon>
        <taxon>Melastomateae</taxon>
        <taxon>Melastoma</taxon>
    </lineage>
</organism>
<protein>
    <submittedName>
        <fullName evidence="1">Uncharacterized protein</fullName>
    </submittedName>
</protein>
<evidence type="ECO:0000313" key="2">
    <source>
        <dbReference type="Proteomes" id="UP001057402"/>
    </source>
</evidence>
<gene>
    <name evidence="1" type="ORF">MLD38_026988</name>
</gene>
<comment type="caution">
    <text evidence="1">The sequence shown here is derived from an EMBL/GenBank/DDBJ whole genome shotgun (WGS) entry which is preliminary data.</text>
</comment>
<keyword evidence="2" id="KW-1185">Reference proteome</keyword>